<dbReference type="PANTHER" id="PTHR28174">
    <property type="entry name" value="54S RIBOSOMAL PROTEIN L36, MITOCHONDRIAL"/>
    <property type="match status" value="1"/>
</dbReference>
<protein>
    <recommendedName>
        <fullName evidence="2">Ribosomal protein bL31m N-terminal domain-containing protein</fullName>
    </recommendedName>
</protein>
<gene>
    <name evidence="3" type="ORF">GOMPHAMPRED_007013</name>
</gene>
<evidence type="ECO:0000313" key="3">
    <source>
        <dbReference type="EMBL" id="CAF9910240.1"/>
    </source>
</evidence>
<dbReference type="InterPro" id="IPR034600">
    <property type="entry name" value="Ribosomal_bL31m"/>
</dbReference>
<dbReference type="Pfam" id="PF21492">
    <property type="entry name" value="bL31_N"/>
    <property type="match status" value="1"/>
</dbReference>
<dbReference type="EMBL" id="CAJPDQ010000005">
    <property type="protein sequence ID" value="CAF9910240.1"/>
    <property type="molecule type" value="Genomic_DNA"/>
</dbReference>
<dbReference type="GO" id="GO:0003735">
    <property type="term" value="F:structural constituent of ribosome"/>
    <property type="evidence" value="ECO:0007669"/>
    <property type="project" value="InterPro"/>
</dbReference>
<evidence type="ECO:0000259" key="2">
    <source>
        <dbReference type="Pfam" id="PF21492"/>
    </source>
</evidence>
<organism evidence="3 4">
    <name type="scientific">Gomphillus americanus</name>
    <dbReference type="NCBI Taxonomy" id="1940652"/>
    <lineage>
        <taxon>Eukaryota</taxon>
        <taxon>Fungi</taxon>
        <taxon>Dikarya</taxon>
        <taxon>Ascomycota</taxon>
        <taxon>Pezizomycotina</taxon>
        <taxon>Lecanoromycetes</taxon>
        <taxon>OSLEUM clade</taxon>
        <taxon>Ostropomycetidae</taxon>
        <taxon>Ostropales</taxon>
        <taxon>Graphidaceae</taxon>
        <taxon>Gomphilloideae</taxon>
        <taxon>Gomphillus</taxon>
    </lineage>
</organism>
<dbReference type="AlphaFoldDB" id="A0A8H3I7G3"/>
<feature type="domain" description="Ribosomal protein bL31m N-terminal" evidence="2">
    <location>
        <begin position="40"/>
        <end position="85"/>
    </location>
</feature>
<keyword evidence="4" id="KW-1185">Reference proteome</keyword>
<dbReference type="Gene3D" id="6.20.130.10">
    <property type="match status" value="1"/>
</dbReference>
<name>A0A8H3I7G3_9LECA</name>
<accession>A0A8H3I7G3</accession>
<evidence type="ECO:0000313" key="4">
    <source>
        <dbReference type="Proteomes" id="UP000664169"/>
    </source>
</evidence>
<comment type="caution">
    <text evidence="3">The sequence shown here is derived from an EMBL/GenBank/DDBJ whole genome shotgun (WGS) entry which is preliminary data.</text>
</comment>
<feature type="region of interest" description="Disordered" evidence="1">
    <location>
        <begin position="152"/>
        <end position="198"/>
    </location>
</feature>
<dbReference type="OrthoDB" id="5587740at2759"/>
<evidence type="ECO:0000256" key="1">
    <source>
        <dbReference type="SAM" id="MobiDB-lite"/>
    </source>
</evidence>
<dbReference type="InterPro" id="IPR048874">
    <property type="entry name" value="Ribosomal_bL31m_N"/>
</dbReference>
<dbReference type="GO" id="GO:0005762">
    <property type="term" value="C:mitochondrial large ribosomal subunit"/>
    <property type="evidence" value="ECO:0007669"/>
    <property type="project" value="InterPro"/>
</dbReference>
<dbReference type="PANTHER" id="PTHR28174:SF1">
    <property type="entry name" value="LARGE RIBOSOMAL SUBUNIT PROTEIN BL31M"/>
    <property type="match status" value="1"/>
</dbReference>
<reference evidence="3" key="1">
    <citation type="submission" date="2021-03" db="EMBL/GenBank/DDBJ databases">
        <authorList>
            <person name="Tagirdzhanova G."/>
        </authorList>
    </citation>
    <scope>NUCLEOTIDE SEQUENCE</scope>
</reference>
<dbReference type="Proteomes" id="UP000664169">
    <property type="component" value="Unassembled WGS sequence"/>
</dbReference>
<proteinExistence type="predicted"/>
<dbReference type="GO" id="GO:0032543">
    <property type="term" value="P:mitochondrial translation"/>
    <property type="evidence" value="ECO:0007669"/>
    <property type="project" value="InterPro"/>
</dbReference>
<sequence>MPPSHPIPSTPTLLLLRQAIKQCRTSPIQIQTRHATFIPRPRRPYTFTQLVALSDGSTYLHRTSSPLPVYKSTKDARNTQLWNPTSQRLMNIETDEAGRLRAFRSRFGRGWDSKKGKEIEVDAEGMEVEEMIADGGEVVESGKEVAVEMKKEGDEVVEKVEADESEEDNLLDLISSPEFDSGAALGPKEQKKKRRFKK</sequence>
<feature type="compositionally biased region" description="Basic and acidic residues" evidence="1">
    <location>
        <begin position="152"/>
        <end position="162"/>
    </location>
</feature>